<dbReference type="Pfam" id="PF01103">
    <property type="entry name" value="Omp85"/>
    <property type="match status" value="1"/>
</dbReference>
<comment type="caution">
    <text evidence="4">The sequence shown here is derived from an EMBL/GenBank/DDBJ whole genome shotgun (WGS) entry which is preliminary data.</text>
</comment>
<keyword evidence="5" id="KW-1185">Reference proteome</keyword>
<evidence type="ECO:0000256" key="2">
    <source>
        <dbReference type="ARBA" id="ARBA00023136"/>
    </source>
</evidence>
<comment type="subcellular location">
    <subcellularLocation>
        <location evidence="1">Membrane</location>
    </subcellularLocation>
</comment>
<dbReference type="Gene3D" id="3.10.20.310">
    <property type="entry name" value="membrane protein fhac"/>
    <property type="match status" value="1"/>
</dbReference>
<sequence>MLLITFFWSCLYMVQPVTIPAPADSLVVVRSVNLHGNYRTRDRIILREMAVHTGDTLSRSELPGKLAWDQRKISNTNLFITVDVAATPVGDSTSLIRQIDVDVNMKERWYIFVIPTFDLADRNINEWWYERGRDLRRTIYGGRASYRNVTGVGDRLALIMEFGFTRRTVLSYARPYIDRAQRTGLRIDFSYATNRDVPYRTAADKWLYFRSNDLMRERAYAAVILTRRNGFYHFHQFDSRFYQNTIADTVARLNPDYFLDGRTRQRYLQLSYVYTYDRRDAVAYPLQGTWLRLTATQIGVLPTDDLHQTELLGGLTRFWPLGGHFYANSGWRVKYSWPDRQPYFNLRGLGTLDNFARGYELYVVDGQRYFLWRNNLKYQLFNVRKQLKWVPVRQFNTLPLAAYVNVFADAGYVGSTVARQYESRLANTWLLGTGVSLDVVTFYNLVGRFSFSLNRQGQTGFFVNILQEI</sequence>
<dbReference type="Proteomes" id="UP001500936">
    <property type="component" value="Unassembled WGS sequence"/>
</dbReference>
<protein>
    <recommendedName>
        <fullName evidence="3">Bacterial surface antigen (D15) domain-containing protein</fullName>
    </recommendedName>
</protein>
<accession>A0ABP8KDX9</accession>
<evidence type="ECO:0000313" key="5">
    <source>
        <dbReference type="Proteomes" id="UP001500936"/>
    </source>
</evidence>
<dbReference type="InterPro" id="IPR000184">
    <property type="entry name" value="Bac_surfAg_D15"/>
</dbReference>
<evidence type="ECO:0000313" key="4">
    <source>
        <dbReference type="EMBL" id="GAA4404817.1"/>
    </source>
</evidence>
<organism evidence="4 5">
    <name type="scientific">Nibrella viscosa</name>
    <dbReference type="NCBI Taxonomy" id="1084524"/>
    <lineage>
        <taxon>Bacteria</taxon>
        <taxon>Pseudomonadati</taxon>
        <taxon>Bacteroidota</taxon>
        <taxon>Cytophagia</taxon>
        <taxon>Cytophagales</taxon>
        <taxon>Spirosomataceae</taxon>
        <taxon>Nibrella</taxon>
    </lineage>
</organism>
<name>A0ABP8KDX9_9BACT</name>
<dbReference type="Gene3D" id="2.40.160.50">
    <property type="entry name" value="membrane protein fhac: a member of the omp85/tpsb transporter family"/>
    <property type="match status" value="1"/>
</dbReference>
<proteinExistence type="predicted"/>
<evidence type="ECO:0000259" key="3">
    <source>
        <dbReference type="Pfam" id="PF01103"/>
    </source>
</evidence>
<evidence type="ECO:0000256" key="1">
    <source>
        <dbReference type="ARBA" id="ARBA00004370"/>
    </source>
</evidence>
<dbReference type="EMBL" id="BAABHB010000003">
    <property type="protein sequence ID" value="GAA4404817.1"/>
    <property type="molecule type" value="Genomic_DNA"/>
</dbReference>
<gene>
    <name evidence="4" type="ORF">GCM10023187_22590</name>
</gene>
<dbReference type="RefSeq" id="WP_345267051.1">
    <property type="nucleotide sequence ID" value="NZ_BAABHB010000003.1"/>
</dbReference>
<keyword evidence="2" id="KW-0472">Membrane</keyword>
<reference evidence="5" key="1">
    <citation type="journal article" date="2019" name="Int. J. Syst. Evol. Microbiol.">
        <title>The Global Catalogue of Microorganisms (GCM) 10K type strain sequencing project: providing services to taxonomists for standard genome sequencing and annotation.</title>
        <authorList>
            <consortium name="The Broad Institute Genomics Platform"/>
            <consortium name="The Broad Institute Genome Sequencing Center for Infectious Disease"/>
            <person name="Wu L."/>
            <person name="Ma J."/>
        </authorList>
    </citation>
    <scope>NUCLEOTIDE SEQUENCE [LARGE SCALE GENOMIC DNA]</scope>
    <source>
        <strain evidence="5">JCM 17925</strain>
    </source>
</reference>
<feature type="domain" description="Bacterial surface antigen (D15)" evidence="3">
    <location>
        <begin position="148"/>
        <end position="323"/>
    </location>
</feature>